<comment type="caution">
    <text evidence="7">The sequence shown here is derived from an EMBL/GenBank/DDBJ whole genome shotgun (WGS) entry which is preliminary data.</text>
</comment>
<dbReference type="Proteomes" id="UP000824091">
    <property type="component" value="Unassembled WGS sequence"/>
</dbReference>
<keyword evidence="3 6" id="KW-0812">Transmembrane</keyword>
<proteinExistence type="predicted"/>
<feature type="transmembrane region" description="Helical" evidence="6">
    <location>
        <begin position="16"/>
        <end position="34"/>
    </location>
</feature>
<dbReference type="InterPro" id="IPR018385">
    <property type="entry name" value="C4_dicarb_anaerob_car-like"/>
</dbReference>
<comment type="subcellular location">
    <subcellularLocation>
        <location evidence="1">Cell membrane</location>
        <topology evidence="1">Multi-pass membrane protein</topology>
    </subcellularLocation>
</comment>
<feature type="transmembrane region" description="Helical" evidence="6">
    <location>
        <begin position="290"/>
        <end position="314"/>
    </location>
</feature>
<protein>
    <submittedName>
        <fullName evidence="7">YfcC family protein</fullName>
    </submittedName>
</protein>
<reference evidence="7" key="2">
    <citation type="journal article" date="2021" name="PeerJ">
        <title>Extensive microbial diversity within the chicken gut microbiome revealed by metagenomics and culture.</title>
        <authorList>
            <person name="Gilroy R."/>
            <person name="Ravi A."/>
            <person name="Getino M."/>
            <person name="Pursley I."/>
            <person name="Horton D.L."/>
            <person name="Alikhan N.F."/>
            <person name="Baker D."/>
            <person name="Gharbi K."/>
            <person name="Hall N."/>
            <person name="Watson M."/>
            <person name="Adriaenssens E.M."/>
            <person name="Foster-Nyarko E."/>
            <person name="Jarju S."/>
            <person name="Secka A."/>
            <person name="Antonio M."/>
            <person name="Oren A."/>
            <person name="Chaudhuri R.R."/>
            <person name="La Ragione R."/>
            <person name="Hildebrand F."/>
            <person name="Pallen M.J."/>
        </authorList>
    </citation>
    <scope>NUCLEOTIDE SEQUENCE</scope>
    <source>
        <strain evidence="7">11300</strain>
    </source>
</reference>
<dbReference type="PANTHER" id="PTHR43652:SF6">
    <property type="entry name" value="ARGININE REPRESSOR"/>
    <property type="match status" value="1"/>
</dbReference>
<evidence type="ECO:0000313" key="7">
    <source>
        <dbReference type="EMBL" id="HIU27642.1"/>
    </source>
</evidence>
<feature type="transmembrane region" description="Helical" evidence="6">
    <location>
        <begin position="175"/>
        <end position="194"/>
    </location>
</feature>
<accession>A0A9D1I4F5</accession>
<name>A0A9D1I4F5_9FIRM</name>
<dbReference type="PANTHER" id="PTHR43652">
    <property type="entry name" value="BASIC AMINO ACID ANTIPORTER YFCC-RELATED"/>
    <property type="match status" value="1"/>
</dbReference>
<organism evidence="7 8">
    <name type="scientific">Candidatus Fimisoma avicola</name>
    <dbReference type="NCBI Taxonomy" id="2840826"/>
    <lineage>
        <taxon>Bacteria</taxon>
        <taxon>Bacillati</taxon>
        <taxon>Bacillota</taxon>
        <taxon>Clostridia</taxon>
        <taxon>Eubacteriales</taxon>
        <taxon>Candidatus Fimisoma</taxon>
    </lineage>
</organism>
<keyword evidence="4 6" id="KW-1133">Transmembrane helix</keyword>
<dbReference type="AlphaFoldDB" id="A0A9D1I4F5"/>
<feature type="transmembrane region" description="Helical" evidence="6">
    <location>
        <begin position="145"/>
        <end position="168"/>
    </location>
</feature>
<evidence type="ECO:0000256" key="3">
    <source>
        <dbReference type="ARBA" id="ARBA00022692"/>
    </source>
</evidence>
<feature type="transmembrane region" description="Helical" evidence="6">
    <location>
        <begin position="262"/>
        <end position="284"/>
    </location>
</feature>
<evidence type="ECO:0000256" key="2">
    <source>
        <dbReference type="ARBA" id="ARBA00022475"/>
    </source>
</evidence>
<feature type="transmembrane region" description="Helical" evidence="6">
    <location>
        <begin position="119"/>
        <end position="139"/>
    </location>
</feature>
<evidence type="ECO:0000256" key="5">
    <source>
        <dbReference type="ARBA" id="ARBA00023136"/>
    </source>
</evidence>
<feature type="transmembrane region" description="Helical" evidence="6">
    <location>
        <begin position="83"/>
        <end position="107"/>
    </location>
</feature>
<evidence type="ECO:0000313" key="8">
    <source>
        <dbReference type="Proteomes" id="UP000824091"/>
    </source>
</evidence>
<sequence>METVKEKRKKFEFPHTYVIIGIILVFVTVLTYIIPAGQYQRIEDADGQMVVLSDSFEFIEQTPVGPGGMVMAIVEGMVQSADIIFFIFFAYGLVYMLIETGAFFGGMGALIKKMRGKEWLIFPVFMALLGVCGSTFGLYEETYGLLPMFIGIGIAMGYDGLVGGAAVVLGVATGFAAATLNPFTIGIAQGIAQVPPGSGLVFRIVCLILFESLAIGYLIFYARRVKADPARSIVKDVTFSMDEGMSREQMEALPFTARQKGIIGLFVLTIGILVYGTTQLGWYLPQLSALFLVMSFVVGLVGGYNLSQVCVFLVKASSEVIFGALAVGVARSMSIVMEQGNITDTVIYYLTNMLQGLPREVAAVGMVLVQNIINFFIPSGSANAAVTMPIMAPLADSVGLSRQIAVLAYQFGDGFSNIFWPTSVATECGLMGIPIQKWYKFVTPLFGMMLALQMIMIVIATMINYS</sequence>
<feature type="transmembrane region" description="Helical" evidence="6">
    <location>
        <begin position="441"/>
        <end position="463"/>
    </location>
</feature>
<keyword evidence="5 6" id="KW-0472">Membrane</keyword>
<evidence type="ECO:0000256" key="6">
    <source>
        <dbReference type="SAM" id="Phobius"/>
    </source>
</evidence>
<dbReference type="Pfam" id="PF03606">
    <property type="entry name" value="DcuC"/>
    <property type="match status" value="1"/>
</dbReference>
<dbReference type="GO" id="GO:0005886">
    <property type="term" value="C:plasma membrane"/>
    <property type="evidence" value="ECO:0007669"/>
    <property type="project" value="UniProtKB-SubCell"/>
</dbReference>
<dbReference type="InterPro" id="IPR051679">
    <property type="entry name" value="DASS-Related_Transporters"/>
</dbReference>
<evidence type="ECO:0000256" key="1">
    <source>
        <dbReference type="ARBA" id="ARBA00004651"/>
    </source>
</evidence>
<reference evidence="7" key="1">
    <citation type="submission" date="2020-10" db="EMBL/GenBank/DDBJ databases">
        <authorList>
            <person name="Gilroy R."/>
        </authorList>
    </citation>
    <scope>NUCLEOTIDE SEQUENCE</scope>
    <source>
        <strain evidence="7">11300</strain>
    </source>
</reference>
<gene>
    <name evidence="7" type="ORF">IAD16_04635</name>
</gene>
<evidence type="ECO:0000256" key="4">
    <source>
        <dbReference type="ARBA" id="ARBA00022989"/>
    </source>
</evidence>
<dbReference type="EMBL" id="DVMO01000067">
    <property type="protein sequence ID" value="HIU27642.1"/>
    <property type="molecule type" value="Genomic_DNA"/>
</dbReference>
<feature type="transmembrane region" description="Helical" evidence="6">
    <location>
        <begin position="200"/>
        <end position="222"/>
    </location>
</feature>
<keyword evidence="2" id="KW-1003">Cell membrane</keyword>